<gene>
    <name evidence="3" type="ORF">B0A49_08737</name>
</gene>
<dbReference type="Pfam" id="PF09429">
    <property type="entry name" value="Wbp11"/>
    <property type="match status" value="1"/>
</dbReference>
<feature type="region of interest" description="Disordered" evidence="1">
    <location>
        <begin position="259"/>
        <end position="310"/>
    </location>
</feature>
<organism evidence="3 4">
    <name type="scientific">Cryomyces minteri</name>
    <dbReference type="NCBI Taxonomy" id="331657"/>
    <lineage>
        <taxon>Eukaryota</taxon>
        <taxon>Fungi</taxon>
        <taxon>Dikarya</taxon>
        <taxon>Ascomycota</taxon>
        <taxon>Pezizomycotina</taxon>
        <taxon>Dothideomycetes</taxon>
        <taxon>Dothideomycetes incertae sedis</taxon>
        <taxon>Cryomyces</taxon>
    </lineage>
</organism>
<reference evidence="3 4" key="1">
    <citation type="submission" date="2017-03" db="EMBL/GenBank/DDBJ databases">
        <title>Genomes of endolithic fungi from Antarctica.</title>
        <authorList>
            <person name="Coleine C."/>
            <person name="Masonjones S."/>
            <person name="Stajich J.E."/>
        </authorList>
    </citation>
    <scope>NUCLEOTIDE SEQUENCE [LARGE SCALE GENOMIC DNA]</scope>
    <source>
        <strain evidence="3 4">CCFEE 5187</strain>
    </source>
</reference>
<accession>A0A4U0WUD9</accession>
<evidence type="ECO:0000256" key="1">
    <source>
        <dbReference type="SAM" id="MobiDB-lite"/>
    </source>
</evidence>
<evidence type="ECO:0000259" key="2">
    <source>
        <dbReference type="Pfam" id="PF09429"/>
    </source>
</evidence>
<feature type="compositionally biased region" description="Basic and acidic residues" evidence="1">
    <location>
        <begin position="121"/>
        <end position="131"/>
    </location>
</feature>
<feature type="domain" description="Wbp11/ELF5/Saf1 N-terminal" evidence="2">
    <location>
        <begin position="4"/>
        <end position="81"/>
    </location>
</feature>
<name>A0A4U0WUD9_9PEZI</name>
<dbReference type="STRING" id="331657.A0A4U0WUD9"/>
<sequence length="310" mass="34541">MPKERSVNPAQAQRKADKQKALKKSKANLQVQRNEKLARRNPERLQRQLDDLKALETSGELRPRDKQNLEQLEKDIRAIRKARDTLGDKAPTFSRPPRNDHERGDRGRTDGRGGSHLGKRRRDEHDAHDSSETDEDVRNIPMPRDTPPPIPRSRRERPGWTQREAAVDADGHRLPHALPPKPVVAPAQTVYSAAPAIRDLRKEALRFVPASVQRNMKARKGEGELLEPEELDKLEKAGYGDAEKAAEAAVEEATYRMMSVEDGGGGGGSGEGAGGGSGGQENREDLEAEEERFERELRAVEMGEVSDEDL</sequence>
<comment type="caution">
    <text evidence="3">The sequence shown here is derived from an EMBL/GenBank/DDBJ whole genome shotgun (WGS) entry which is preliminary data.</text>
</comment>
<feature type="compositionally biased region" description="Basic and acidic residues" evidence="1">
    <location>
        <begin position="33"/>
        <end position="87"/>
    </location>
</feature>
<dbReference type="EMBL" id="NAJN01001154">
    <property type="protein sequence ID" value="TKA65315.1"/>
    <property type="molecule type" value="Genomic_DNA"/>
</dbReference>
<dbReference type="GO" id="GO:0006396">
    <property type="term" value="P:RNA processing"/>
    <property type="evidence" value="ECO:0007669"/>
    <property type="project" value="InterPro"/>
</dbReference>
<evidence type="ECO:0000313" key="4">
    <source>
        <dbReference type="Proteomes" id="UP000308768"/>
    </source>
</evidence>
<dbReference type="Proteomes" id="UP000308768">
    <property type="component" value="Unassembled WGS sequence"/>
</dbReference>
<evidence type="ECO:0000313" key="3">
    <source>
        <dbReference type="EMBL" id="TKA65315.1"/>
    </source>
</evidence>
<dbReference type="InterPro" id="IPR019007">
    <property type="entry name" value="Wbp11/ELF5/Saf1_N"/>
</dbReference>
<dbReference type="OrthoDB" id="5597581at2759"/>
<keyword evidence="4" id="KW-1185">Reference proteome</keyword>
<proteinExistence type="predicted"/>
<feature type="compositionally biased region" description="Basic and acidic residues" evidence="1">
    <location>
        <begin position="292"/>
        <end position="301"/>
    </location>
</feature>
<feature type="region of interest" description="Disordered" evidence="1">
    <location>
        <begin position="1"/>
        <end position="182"/>
    </location>
</feature>
<feature type="compositionally biased region" description="Gly residues" evidence="1">
    <location>
        <begin position="262"/>
        <end position="279"/>
    </location>
</feature>
<feature type="compositionally biased region" description="Basic and acidic residues" evidence="1">
    <location>
        <begin position="97"/>
        <end position="113"/>
    </location>
</feature>
<protein>
    <recommendedName>
        <fullName evidence="2">Wbp11/ELF5/Saf1 N-terminal domain-containing protein</fullName>
    </recommendedName>
</protein>
<dbReference type="AlphaFoldDB" id="A0A4U0WUD9"/>